<accession>A0A2W5SEH3</accession>
<comment type="caution">
    <text evidence="2">The sequence shown here is derived from an EMBL/GenBank/DDBJ whole genome shotgun (WGS) entry which is preliminary data.</text>
</comment>
<organism evidence="2 3">
    <name type="scientific">Ancylobacter novellus</name>
    <name type="common">Thiobacillus novellus</name>
    <dbReference type="NCBI Taxonomy" id="921"/>
    <lineage>
        <taxon>Bacteria</taxon>
        <taxon>Pseudomonadati</taxon>
        <taxon>Pseudomonadota</taxon>
        <taxon>Alphaproteobacteria</taxon>
        <taxon>Hyphomicrobiales</taxon>
        <taxon>Xanthobacteraceae</taxon>
        <taxon>Ancylobacter</taxon>
    </lineage>
</organism>
<feature type="region of interest" description="Disordered" evidence="1">
    <location>
        <begin position="1"/>
        <end position="84"/>
    </location>
</feature>
<sequence length="84" mass="9460">MGEEWRCLQGPPGVRKSPDAVAGRRSRRSRSPVRHAPSSPQEGRPVQEERTTVAEPEPRRSHPHHRTEDRLGRHAPPNSRTGGF</sequence>
<dbReference type="AlphaFoldDB" id="A0A2W5SEH3"/>
<proteinExistence type="predicted"/>
<feature type="compositionally biased region" description="Basic residues" evidence="1">
    <location>
        <begin position="24"/>
        <end position="33"/>
    </location>
</feature>
<protein>
    <submittedName>
        <fullName evidence="2">Uncharacterized protein</fullName>
    </submittedName>
</protein>
<evidence type="ECO:0000256" key="1">
    <source>
        <dbReference type="SAM" id="MobiDB-lite"/>
    </source>
</evidence>
<reference evidence="2 3" key="1">
    <citation type="submission" date="2017-08" db="EMBL/GenBank/DDBJ databases">
        <title>Infants hospitalized years apart are colonized by the same room-sourced microbial strains.</title>
        <authorList>
            <person name="Brooks B."/>
            <person name="Olm M.R."/>
            <person name="Firek B.A."/>
            <person name="Baker R."/>
            <person name="Thomas B.C."/>
            <person name="Morowitz M.J."/>
            <person name="Banfield J.F."/>
        </authorList>
    </citation>
    <scope>NUCLEOTIDE SEQUENCE [LARGE SCALE GENOMIC DNA]</scope>
    <source>
        <strain evidence="2">S2_005_001_R2_27</strain>
    </source>
</reference>
<dbReference type="Proteomes" id="UP000248887">
    <property type="component" value="Unassembled WGS sequence"/>
</dbReference>
<name>A0A2W5SEH3_ANCNO</name>
<dbReference type="EMBL" id="QFQD01000050">
    <property type="protein sequence ID" value="PZQ81207.1"/>
    <property type="molecule type" value="Genomic_DNA"/>
</dbReference>
<gene>
    <name evidence="2" type="ORF">DI549_14910</name>
</gene>
<evidence type="ECO:0000313" key="2">
    <source>
        <dbReference type="EMBL" id="PZQ81207.1"/>
    </source>
</evidence>
<feature type="compositionally biased region" description="Basic and acidic residues" evidence="1">
    <location>
        <begin position="45"/>
        <end position="72"/>
    </location>
</feature>
<evidence type="ECO:0000313" key="3">
    <source>
        <dbReference type="Proteomes" id="UP000248887"/>
    </source>
</evidence>